<name>A0A918WV49_9ACTN</name>
<dbReference type="InterPro" id="IPR036866">
    <property type="entry name" value="RibonucZ/Hydroxyglut_hydro"/>
</dbReference>
<dbReference type="AlphaFoldDB" id="A0A918WV49"/>
<dbReference type="Gene3D" id="3.60.15.10">
    <property type="entry name" value="Ribonuclease Z/Hydroxyacylglutathione hydrolase-like"/>
    <property type="match status" value="1"/>
</dbReference>
<sequence length="199" mass="21692">MRLTKYTHSCIRLEREDLGVLVVDPGTWSEPEALRGADAVLITHEHADHIDPSHLQGLDLPLYAPKGAALPDLDFTEVTPNDTFTAAGFRITTHGGTHARIYGDLPDCANLGYLIEGSVYHPGDSLHVPSTPVETLLVPLHAPWMRLSESIDFTRTVNPSRALGIHDAQLNPRGLASANGWLEAEGGTNYRYLEPGSQL</sequence>
<gene>
    <name evidence="1" type="ORF">GCM10010334_17090</name>
</gene>
<protein>
    <submittedName>
        <fullName evidence="1">MBL fold metallo-hydrolase</fullName>
    </submittedName>
</protein>
<dbReference type="RefSeq" id="WP_189822896.1">
    <property type="nucleotide sequence ID" value="NZ_BMVC01000003.1"/>
</dbReference>
<dbReference type="Pfam" id="PF13483">
    <property type="entry name" value="Lactamase_B_3"/>
    <property type="match status" value="1"/>
</dbReference>
<evidence type="ECO:0000313" key="2">
    <source>
        <dbReference type="Proteomes" id="UP000638353"/>
    </source>
</evidence>
<reference evidence="1" key="2">
    <citation type="submission" date="2020-09" db="EMBL/GenBank/DDBJ databases">
        <authorList>
            <person name="Sun Q."/>
            <person name="Ohkuma M."/>
        </authorList>
    </citation>
    <scope>NUCLEOTIDE SEQUENCE</scope>
    <source>
        <strain evidence="1">JCM 4637</strain>
    </source>
</reference>
<dbReference type="SUPFAM" id="SSF56281">
    <property type="entry name" value="Metallo-hydrolase/oxidoreductase"/>
    <property type="match status" value="1"/>
</dbReference>
<proteinExistence type="predicted"/>
<comment type="caution">
    <text evidence="1">The sequence shown here is derived from an EMBL/GenBank/DDBJ whole genome shotgun (WGS) entry which is preliminary data.</text>
</comment>
<dbReference type="InterPro" id="IPR050114">
    <property type="entry name" value="UPF0173_UPF0282_UlaG_hydrolase"/>
</dbReference>
<organism evidence="1 2">
    <name type="scientific">Streptomyces finlayi</name>
    <dbReference type="NCBI Taxonomy" id="67296"/>
    <lineage>
        <taxon>Bacteria</taxon>
        <taxon>Bacillati</taxon>
        <taxon>Actinomycetota</taxon>
        <taxon>Actinomycetes</taxon>
        <taxon>Kitasatosporales</taxon>
        <taxon>Streptomycetaceae</taxon>
        <taxon>Streptomyces</taxon>
    </lineage>
</organism>
<reference evidence="1" key="1">
    <citation type="journal article" date="2014" name="Int. J. Syst. Evol. Microbiol.">
        <title>Complete genome sequence of Corynebacterium casei LMG S-19264T (=DSM 44701T), isolated from a smear-ripened cheese.</title>
        <authorList>
            <consortium name="US DOE Joint Genome Institute (JGI-PGF)"/>
            <person name="Walter F."/>
            <person name="Albersmeier A."/>
            <person name="Kalinowski J."/>
            <person name="Ruckert C."/>
        </authorList>
    </citation>
    <scope>NUCLEOTIDE SEQUENCE</scope>
    <source>
        <strain evidence="1">JCM 4637</strain>
    </source>
</reference>
<dbReference type="EMBL" id="BMVC01000003">
    <property type="protein sequence ID" value="GHC86205.1"/>
    <property type="molecule type" value="Genomic_DNA"/>
</dbReference>
<accession>A0A918WV49</accession>
<dbReference type="PANTHER" id="PTHR43546">
    <property type="entry name" value="UPF0173 METAL-DEPENDENT HYDROLASE MJ1163-RELATED"/>
    <property type="match status" value="1"/>
</dbReference>
<dbReference type="Proteomes" id="UP000638353">
    <property type="component" value="Unassembled WGS sequence"/>
</dbReference>
<dbReference type="PANTHER" id="PTHR43546:SF3">
    <property type="entry name" value="UPF0173 METAL-DEPENDENT HYDROLASE MJ1163"/>
    <property type="match status" value="1"/>
</dbReference>
<evidence type="ECO:0000313" key="1">
    <source>
        <dbReference type="EMBL" id="GHC86205.1"/>
    </source>
</evidence>